<organism evidence="3 4">
    <name type="scientific">Ligilactobacillus faecis</name>
    <dbReference type="NCBI Taxonomy" id="762833"/>
    <lineage>
        <taxon>Bacteria</taxon>
        <taxon>Bacillati</taxon>
        <taxon>Bacillota</taxon>
        <taxon>Bacilli</taxon>
        <taxon>Lactobacillales</taxon>
        <taxon>Lactobacillaceae</taxon>
        <taxon>Ligilactobacillus</taxon>
    </lineage>
</organism>
<proteinExistence type="predicted"/>
<dbReference type="InterPro" id="IPR026870">
    <property type="entry name" value="Zinc_ribbon_dom"/>
</dbReference>
<evidence type="ECO:0000313" key="3">
    <source>
        <dbReference type="EMBL" id="MEY8661638.1"/>
    </source>
</evidence>
<gene>
    <name evidence="3" type="ORF">AALT52_01835</name>
</gene>
<dbReference type="RefSeq" id="WP_369940653.1">
    <property type="nucleotide sequence ID" value="NZ_JBCLUF010000004.1"/>
</dbReference>
<dbReference type="Proteomes" id="UP001565236">
    <property type="component" value="Unassembled WGS sequence"/>
</dbReference>
<keyword evidence="4" id="KW-1185">Reference proteome</keyword>
<dbReference type="InterPro" id="IPR038587">
    <property type="entry name" value="Ribosomal_eL40_sf"/>
</dbReference>
<name>A0ABV4DMD5_9LACO</name>
<feature type="transmembrane region" description="Helical" evidence="1">
    <location>
        <begin position="38"/>
        <end position="61"/>
    </location>
</feature>
<feature type="domain" description="Zinc-ribbon" evidence="2">
    <location>
        <begin position="5"/>
        <end position="26"/>
    </location>
</feature>
<dbReference type="Pfam" id="PF13240">
    <property type="entry name" value="Zn_Ribbon_1"/>
    <property type="match status" value="1"/>
</dbReference>
<sequence length="174" mass="19387">MMQICPNCGNHNPPNVAFCSQCGFNLHPYQMPPKKQGLPVPAIIGICVAVVFLLFGGLYLIGSNNDPEYKSVDKLELTDIEGTWDLVAESKSNSMTEQIKISEDKISFASGDSFVPRYSSVTDGDTLIISDSDNIFNANIVELRLEKRKIDNKDRVVLAVYVDEDTGWGYYIRK</sequence>
<keyword evidence="1" id="KW-1133">Transmembrane helix</keyword>
<keyword evidence="1" id="KW-0812">Transmembrane</keyword>
<protein>
    <submittedName>
        <fullName evidence="3">Zinc-ribbon domain-containing protein</fullName>
    </submittedName>
</protein>
<evidence type="ECO:0000259" key="2">
    <source>
        <dbReference type="Pfam" id="PF13240"/>
    </source>
</evidence>
<evidence type="ECO:0000256" key="1">
    <source>
        <dbReference type="SAM" id="Phobius"/>
    </source>
</evidence>
<keyword evidence="1" id="KW-0472">Membrane</keyword>
<reference evidence="3 4" key="1">
    <citation type="submission" date="2024-03" db="EMBL/GenBank/DDBJ databases">
        <title>Mouse gut bacterial collection (mGBC) of GemPharmatech.</title>
        <authorList>
            <person name="He Y."/>
            <person name="Dong L."/>
            <person name="Wu D."/>
            <person name="Gao X."/>
            <person name="Lin Z."/>
        </authorList>
    </citation>
    <scope>NUCLEOTIDE SEQUENCE [LARGE SCALE GENOMIC DNA]</scope>
    <source>
        <strain evidence="3 4">15-30</strain>
    </source>
</reference>
<evidence type="ECO:0000313" key="4">
    <source>
        <dbReference type="Proteomes" id="UP001565236"/>
    </source>
</evidence>
<dbReference type="EMBL" id="JBCLUF010000004">
    <property type="protein sequence ID" value="MEY8661638.1"/>
    <property type="molecule type" value="Genomic_DNA"/>
</dbReference>
<comment type="caution">
    <text evidence="3">The sequence shown here is derived from an EMBL/GenBank/DDBJ whole genome shotgun (WGS) entry which is preliminary data.</text>
</comment>
<dbReference type="Gene3D" id="4.10.1060.50">
    <property type="match status" value="1"/>
</dbReference>
<accession>A0ABV4DMD5</accession>